<dbReference type="RefSeq" id="WP_201920932.1">
    <property type="nucleotide sequence ID" value="NZ_BAABAX010000031.1"/>
</dbReference>
<dbReference type="EMBL" id="JAERQJ010000005">
    <property type="protein sequence ID" value="MBL0684532.1"/>
    <property type="molecule type" value="Genomic_DNA"/>
</dbReference>
<dbReference type="AlphaFoldDB" id="A0A936ZUG1"/>
<dbReference type="PANTHER" id="PTHR19328">
    <property type="entry name" value="HEDGEHOG-INTERACTING PROTEIN"/>
    <property type="match status" value="1"/>
</dbReference>
<dbReference type="SUPFAM" id="SSF50952">
    <property type="entry name" value="Soluble quinoprotein glucose dehydrogenase"/>
    <property type="match status" value="1"/>
</dbReference>
<keyword evidence="3" id="KW-1185">Reference proteome</keyword>
<dbReference type="Pfam" id="PF07995">
    <property type="entry name" value="GSDH"/>
    <property type="match status" value="1"/>
</dbReference>
<dbReference type="InterPro" id="IPR011041">
    <property type="entry name" value="Quinoprot_gluc/sorb_DH_b-prop"/>
</dbReference>
<protein>
    <submittedName>
        <fullName evidence="2">PQQ-dependent sugar dehydrogenase</fullName>
    </submittedName>
</protein>
<accession>A0A936ZUG1</accession>
<comment type="caution">
    <text evidence="2">The sequence shown here is derived from an EMBL/GenBank/DDBJ whole genome shotgun (WGS) entry which is preliminary data.</text>
</comment>
<evidence type="ECO:0000313" key="2">
    <source>
        <dbReference type="EMBL" id="MBL0684532.1"/>
    </source>
</evidence>
<dbReference type="PANTHER" id="PTHR19328:SF75">
    <property type="entry name" value="ALDOSE SUGAR DEHYDROGENASE YLII"/>
    <property type="match status" value="1"/>
</dbReference>
<dbReference type="Gene3D" id="2.120.10.30">
    <property type="entry name" value="TolB, C-terminal domain"/>
    <property type="match status" value="1"/>
</dbReference>
<dbReference type="Proteomes" id="UP000651057">
    <property type="component" value="Unassembled WGS sequence"/>
</dbReference>
<evidence type="ECO:0000313" key="3">
    <source>
        <dbReference type="Proteomes" id="UP000651057"/>
    </source>
</evidence>
<dbReference type="InterPro" id="IPR012938">
    <property type="entry name" value="Glc/Sorbosone_DH"/>
</dbReference>
<sequence>MNKFIILICISIIGCKKNETPISVYSKTKPVKETIIDSLKHPWSMAFLSEDEVLVSEKDRDLLRVNLSSKKKKIIKGFPGDLTDSIRTVWRGDNSGIFEVLLHPDFKTNNQLYISYAAKKQGKGSATKVIRAILQNDSLTDIKTILEAGPFTREYFHYGGGMTFGSDGKLYITMGERLFREIDEPEIPIAQDLKDKRGKIYRLNYDGSVPDDNPDFGDGAVPGVFATGIRAAQGITIDPKTGNIWFTEHGTRQGDEVNQLKAGANYGWPIITTGGYRSRDYVPPTITDAIYTDPVWYWPHTVAPTGLLFYTGEEFPEWKNDLLVPGLSKGSLWRFNIENDTIKSAEELFIDDRVRSRKIAQSPKGKLYMLTDEDNGKIVRIKNNTLQN</sequence>
<gene>
    <name evidence="2" type="ORF">JJQ60_13465</name>
</gene>
<dbReference type="PROSITE" id="PS51257">
    <property type="entry name" value="PROKAR_LIPOPROTEIN"/>
    <property type="match status" value="1"/>
</dbReference>
<name>A0A936ZUG1_9FLAO</name>
<feature type="domain" description="Glucose/Sorbosone dehydrogenase" evidence="1">
    <location>
        <begin position="39"/>
        <end position="380"/>
    </location>
</feature>
<organism evidence="2 3">
    <name type="scientific">Aquimarina mytili</name>
    <dbReference type="NCBI Taxonomy" id="874423"/>
    <lineage>
        <taxon>Bacteria</taxon>
        <taxon>Pseudomonadati</taxon>
        <taxon>Bacteroidota</taxon>
        <taxon>Flavobacteriia</taxon>
        <taxon>Flavobacteriales</taxon>
        <taxon>Flavobacteriaceae</taxon>
        <taxon>Aquimarina</taxon>
    </lineage>
</organism>
<reference evidence="2" key="1">
    <citation type="submission" date="2021-01" db="EMBL/GenBank/DDBJ databases">
        <authorList>
            <person name="Zhong Y.L."/>
        </authorList>
    </citation>
    <scope>NUCLEOTIDE SEQUENCE</scope>
    <source>
        <strain evidence="2">KCTC 23302</strain>
    </source>
</reference>
<dbReference type="InterPro" id="IPR011042">
    <property type="entry name" value="6-blade_b-propeller_TolB-like"/>
</dbReference>
<evidence type="ECO:0000259" key="1">
    <source>
        <dbReference type="Pfam" id="PF07995"/>
    </source>
</evidence>
<proteinExistence type="predicted"/>